<protein>
    <submittedName>
        <fullName evidence="1">Uncharacterized protein</fullName>
    </submittedName>
</protein>
<proteinExistence type="predicted"/>
<name>W7EH48_BIPV3</name>
<reference evidence="1 2" key="1">
    <citation type="journal article" date="2013" name="PLoS Genet.">
        <title>Comparative genome structure, secondary metabolite, and effector coding capacity across Cochliobolus pathogens.</title>
        <authorList>
            <person name="Condon B.J."/>
            <person name="Leng Y."/>
            <person name="Wu D."/>
            <person name="Bushley K.E."/>
            <person name="Ohm R.A."/>
            <person name="Otillar R."/>
            <person name="Martin J."/>
            <person name="Schackwitz W."/>
            <person name="Grimwood J."/>
            <person name="MohdZainudin N."/>
            <person name="Xue C."/>
            <person name="Wang R."/>
            <person name="Manning V.A."/>
            <person name="Dhillon B."/>
            <person name="Tu Z.J."/>
            <person name="Steffenson B.J."/>
            <person name="Salamov A."/>
            <person name="Sun H."/>
            <person name="Lowry S."/>
            <person name="LaButti K."/>
            <person name="Han J."/>
            <person name="Copeland A."/>
            <person name="Lindquist E."/>
            <person name="Barry K."/>
            <person name="Schmutz J."/>
            <person name="Baker S.E."/>
            <person name="Ciuffetti L.M."/>
            <person name="Grigoriev I.V."/>
            <person name="Zhong S."/>
            <person name="Turgeon B.G."/>
        </authorList>
    </citation>
    <scope>NUCLEOTIDE SEQUENCE [LARGE SCALE GENOMIC DNA]</scope>
    <source>
        <strain evidence="1 2">FI3</strain>
    </source>
</reference>
<dbReference type="RefSeq" id="XP_014553189.1">
    <property type="nucleotide sequence ID" value="XM_014697703.1"/>
</dbReference>
<evidence type="ECO:0000313" key="2">
    <source>
        <dbReference type="Proteomes" id="UP000054337"/>
    </source>
</evidence>
<accession>W7EH48</accession>
<evidence type="ECO:0000313" key="1">
    <source>
        <dbReference type="EMBL" id="EUN23612.1"/>
    </source>
</evidence>
<dbReference type="Proteomes" id="UP000054337">
    <property type="component" value="Unassembled WGS sequence"/>
</dbReference>
<organism evidence="1 2">
    <name type="scientific">Bipolaris victoriae (strain FI3)</name>
    <name type="common">Victoria blight of oats agent</name>
    <name type="synonym">Cochliobolus victoriae</name>
    <dbReference type="NCBI Taxonomy" id="930091"/>
    <lineage>
        <taxon>Eukaryota</taxon>
        <taxon>Fungi</taxon>
        <taxon>Dikarya</taxon>
        <taxon>Ascomycota</taxon>
        <taxon>Pezizomycotina</taxon>
        <taxon>Dothideomycetes</taxon>
        <taxon>Pleosporomycetidae</taxon>
        <taxon>Pleosporales</taxon>
        <taxon>Pleosporineae</taxon>
        <taxon>Pleosporaceae</taxon>
        <taxon>Bipolaris</taxon>
    </lineage>
</organism>
<dbReference type="HOGENOM" id="CLU_3129649_0_0_1"/>
<dbReference type="AlphaFoldDB" id="W7EH48"/>
<dbReference type="EMBL" id="KI968783">
    <property type="protein sequence ID" value="EUN23612.1"/>
    <property type="molecule type" value="Genomic_DNA"/>
</dbReference>
<keyword evidence="2" id="KW-1185">Reference proteome</keyword>
<feature type="non-terminal residue" evidence="1">
    <location>
        <position position="1"/>
    </location>
</feature>
<dbReference type="GeneID" id="26249383"/>
<sequence>KRFRYYLSTAQIRLLNLCYNISALDPDDYVRCCISNIEYNLPALIRYSKY</sequence>
<gene>
    <name evidence="1" type="ORF">COCVIDRAFT_108386</name>
</gene>